<evidence type="ECO:0000313" key="2">
    <source>
        <dbReference type="EnsemblMetazoa" id="GPPI017549-PA"/>
    </source>
</evidence>
<accession>A0A1B0B3F9</accession>
<keyword evidence="1" id="KW-0812">Transmembrane</keyword>
<keyword evidence="1" id="KW-1133">Transmembrane helix</keyword>
<dbReference type="EMBL" id="JXJN01007818">
    <property type="status" value="NOT_ANNOTATED_CDS"/>
    <property type="molecule type" value="Genomic_DNA"/>
</dbReference>
<evidence type="ECO:0000256" key="1">
    <source>
        <dbReference type="SAM" id="Phobius"/>
    </source>
</evidence>
<keyword evidence="3" id="KW-1185">Reference proteome</keyword>
<dbReference type="VEuPathDB" id="VectorBase:GPPI017549"/>
<dbReference type="AlphaFoldDB" id="A0A1B0B3F9"/>
<reference evidence="2" key="2">
    <citation type="submission" date="2020-05" db="UniProtKB">
        <authorList>
            <consortium name="EnsemblMetazoa"/>
        </authorList>
    </citation>
    <scope>IDENTIFICATION</scope>
    <source>
        <strain evidence="2">IAEA</strain>
    </source>
</reference>
<organism evidence="2 3">
    <name type="scientific">Glossina palpalis gambiensis</name>
    <dbReference type="NCBI Taxonomy" id="67801"/>
    <lineage>
        <taxon>Eukaryota</taxon>
        <taxon>Metazoa</taxon>
        <taxon>Ecdysozoa</taxon>
        <taxon>Arthropoda</taxon>
        <taxon>Hexapoda</taxon>
        <taxon>Insecta</taxon>
        <taxon>Pterygota</taxon>
        <taxon>Neoptera</taxon>
        <taxon>Endopterygota</taxon>
        <taxon>Diptera</taxon>
        <taxon>Brachycera</taxon>
        <taxon>Muscomorpha</taxon>
        <taxon>Hippoboscoidea</taxon>
        <taxon>Glossinidae</taxon>
        <taxon>Glossina</taxon>
    </lineage>
</organism>
<feature type="transmembrane region" description="Helical" evidence="1">
    <location>
        <begin position="64"/>
        <end position="92"/>
    </location>
</feature>
<reference evidence="3" key="1">
    <citation type="submission" date="2015-01" db="EMBL/GenBank/DDBJ databases">
        <authorList>
            <person name="Aksoy S."/>
            <person name="Warren W."/>
            <person name="Wilson R.K."/>
        </authorList>
    </citation>
    <scope>NUCLEOTIDE SEQUENCE [LARGE SCALE GENOMIC DNA]</scope>
    <source>
        <strain evidence="3">IAEA</strain>
    </source>
</reference>
<sequence>MNHKYKKSLCRVEEFFFERNHNKLRDFEILHQPICSKVEFVYHSLGRKPLECRLVVKDNTLKTFFHRVVTIAFITVASDAGVVIIALVKVFVDIKTARKRI</sequence>
<proteinExistence type="predicted"/>
<name>A0A1B0B3F9_9MUSC</name>
<dbReference type="EnsemblMetazoa" id="GPPI017549-RA">
    <property type="protein sequence ID" value="GPPI017549-PA"/>
    <property type="gene ID" value="GPPI017549"/>
</dbReference>
<keyword evidence="1" id="KW-0472">Membrane</keyword>
<dbReference type="Proteomes" id="UP000092460">
    <property type="component" value="Unassembled WGS sequence"/>
</dbReference>
<evidence type="ECO:0000313" key="3">
    <source>
        <dbReference type="Proteomes" id="UP000092460"/>
    </source>
</evidence>
<protein>
    <submittedName>
        <fullName evidence="2">Uncharacterized protein</fullName>
    </submittedName>
</protein>